<accession>A0A7C3PPI1</accession>
<evidence type="ECO:0000313" key="1">
    <source>
        <dbReference type="EMBL" id="HFM98081.1"/>
    </source>
</evidence>
<gene>
    <name evidence="1" type="ORF">ENR64_10065</name>
</gene>
<reference evidence="1" key="1">
    <citation type="journal article" date="2020" name="mSystems">
        <title>Genome- and Community-Level Interaction Insights into Carbon Utilization and Element Cycling Functions of Hydrothermarchaeota in Hydrothermal Sediment.</title>
        <authorList>
            <person name="Zhou Z."/>
            <person name="Liu Y."/>
            <person name="Xu W."/>
            <person name="Pan J."/>
            <person name="Luo Z.H."/>
            <person name="Li M."/>
        </authorList>
    </citation>
    <scope>NUCLEOTIDE SEQUENCE [LARGE SCALE GENOMIC DNA]</scope>
    <source>
        <strain evidence="1">SpSt-418</strain>
    </source>
</reference>
<proteinExistence type="predicted"/>
<dbReference type="EMBL" id="DSRU01000143">
    <property type="protein sequence ID" value="HFM98081.1"/>
    <property type="molecule type" value="Genomic_DNA"/>
</dbReference>
<dbReference type="AlphaFoldDB" id="A0A7C3PPI1"/>
<name>A0A7C3PPI1_9CYAN</name>
<organism evidence="1">
    <name type="scientific">Oscillatoriales cyanobacterium SpSt-418</name>
    <dbReference type="NCBI Taxonomy" id="2282169"/>
    <lineage>
        <taxon>Bacteria</taxon>
        <taxon>Bacillati</taxon>
        <taxon>Cyanobacteriota</taxon>
        <taxon>Cyanophyceae</taxon>
        <taxon>Oscillatoriophycideae</taxon>
        <taxon>Oscillatoriales</taxon>
    </lineage>
</organism>
<sequence>MSGYSYRDFEYDANCLYAHLLELRKKHPPQTVLDSLSSLLSDFDPNQCQSLVALTRIVSSEWADRDFRFILNRCCYILINYWWLHPDSRWATTELLDILRKPPTTSAYSPVTRKIRLLVQQFTQTEQFQALLERADVLSCSIEPEPETVPLGSLAHRYPYLYPHRLLEWDTTELGPDAIQRLQKEKEEQFEHSLQRYALSVFRQTGKSDAVESAPNPTLLADLKLDEALQSFAGETEGLEGYRNSVRTFLEKQVPEARTYGELKDLLHLYLTDSIRYSCNPKYGDHSFNKWLHEQLSYIFPQRDDEPPNPDLLVQTCDRLIGALIASPNRQRNHFVFIDLNTNLGATFTIGLILKLVLICCLAKPKVRETIQSRLAMRVAVLVKHYEDQIRSDIKWLVECLENWLVARTIHFGQGSPSGWARLFHK</sequence>
<comment type="caution">
    <text evidence="1">The sequence shown here is derived from an EMBL/GenBank/DDBJ whole genome shotgun (WGS) entry which is preliminary data.</text>
</comment>
<protein>
    <submittedName>
        <fullName evidence="1">Uncharacterized protein</fullName>
    </submittedName>
</protein>